<evidence type="ECO:0000313" key="2">
    <source>
        <dbReference type="EMBL" id="QCP35460.1"/>
    </source>
</evidence>
<sequence length="183" mass="21229">MKRYQKRNEGSALIFVMCILCVFMAVALIMIMVSYQVLTNAQQSAVKDQCRISAVSFNKILQKEITDAKGQGTAEDNIRYFLYDQIKNDKWAYYNDKEDGHGEKEAFRTLDIGMIQSAKDTLGEIQVTIYWESEKDAPLDQTVLVTRVSSSSRKQEYHVTTRYSLKISTVEPEKWTWAEQWQE</sequence>
<dbReference type="RefSeq" id="WP_137328840.1">
    <property type="nucleotide sequence ID" value="NZ_CP040058.1"/>
</dbReference>
<name>A0A4V1EGB1_9FIRM</name>
<protein>
    <submittedName>
        <fullName evidence="2">Uncharacterized protein</fullName>
    </submittedName>
</protein>
<keyword evidence="3" id="KW-1185">Reference proteome</keyword>
<evidence type="ECO:0000256" key="1">
    <source>
        <dbReference type="SAM" id="Phobius"/>
    </source>
</evidence>
<accession>A0A4V1EGB1</accession>
<keyword evidence="1" id="KW-0812">Transmembrane</keyword>
<gene>
    <name evidence="2" type="ORF">AR1Y2_2006</name>
</gene>
<feature type="transmembrane region" description="Helical" evidence="1">
    <location>
        <begin position="12"/>
        <end position="35"/>
    </location>
</feature>
<dbReference type="EMBL" id="CP040058">
    <property type="protein sequence ID" value="QCP35460.1"/>
    <property type="molecule type" value="Genomic_DNA"/>
</dbReference>
<dbReference type="AlphaFoldDB" id="A0A4V1EGB1"/>
<dbReference type="KEGG" id="arf:AR1Y2_2006"/>
<organism evidence="2 3">
    <name type="scientific">Anaerostipes rhamnosivorans</name>
    <dbReference type="NCBI Taxonomy" id="1229621"/>
    <lineage>
        <taxon>Bacteria</taxon>
        <taxon>Bacillati</taxon>
        <taxon>Bacillota</taxon>
        <taxon>Clostridia</taxon>
        <taxon>Lachnospirales</taxon>
        <taxon>Lachnospiraceae</taxon>
        <taxon>Anaerostipes</taxon>
    </lineage>
</organism>
<dbReference type="Proteomes" id="UP000298653">
    <property type="component" value="Chromosome"/>
</dbReference>
<dbReference type="OrthoDB" id="2061545at2"/>
<keyword evidence="1" id="KW-0472">Membrane</keyword>
<proteinExistence type="predicted"/>
<reference evidence="2 3" key="1">
    <citation type="submission" date="2019-05" db="EMBL/GenBank/DDBJ databases">
        <title>Complete genome sequencing of Anaerostipes rhamnosivorans.</title>
        <authorList>
            <person name="Bui T.P.N."/>
            <person name="de Vos W.M."/>
        </authorList>
    </citation>
    <scope>NUCLEOTIDE SEQUENCE [LARGE SCALE GENOMIC DNA]</scope>
    <source>
        <strain evidence="2 3">1y2</strain>
    </source>
</reference>
<evidence type="ECO:0000313" key="3">
    <source>
        <dbReference type="Proteomes" id="UP000298653"/>
    </source>
</evidence>
<keyword evidence="1" id="KW-1133">Transmembrane helix</keyword>